<dbReference type="EMBL" id="BAABME010006248">
    <property type="protein sequence ID" value="GAA0167844.1"/>
    <property type="molecule type" value="Genomic_DNA"/>
</dbReference>
<evidence type="ECO:0000313" key="2">
    <source>
        <dbReference type="Proteomes" id="UP001454036"/>
    </source>
</evidence>
<reference evidence="1 2" key="1">
    <citation type="submission" date="2024-01" db="EMBL/GenBank/DDBJ databases">
        <title>The complete chloroplast genome sequence of Lithospermum erythrorhizon: insights into the phylogenetic relationship among Boraginaceae species and the maternal lineages of purple gromwells.</title>
        <authorList>
            <person name="Okada T."/>
            <person name="Watanabe K."/>
        </authorList>
    </citation>
    <scope>NUCLEOTIDE SEQUENCE [LARGE SCALE GENOMIC DNA]</scope>
</reference>
<dbReference type="AlphaFoldDB" id="A0AAV3QW14"/>
<dbReference type="Proteomes" id="UP001454036">
    <property type="component" value="Unassembled WGS sequence"/>
</dbReference>
<gene>
    <name evidence="1" type="ORF">LIER_22689</name>
</gene>
<comment type="caution">
    <text evidence="1">The sequence shown here is derived from an EMBL/GenBank/DDBJ whole genome shotgun (WGS) entry which is preliminary data.</text>
</comment>
<proteinExistence type="predicted"/>
<keyword evidence="2" id="KW-1185">Reference proteome</keyword>
<organism evidence="1 2">
    <name type="scientific">Lithospermum erythrorhizon</name>
    <name type="common">Purple gromwell</name>
    <name type="synonym">Lithospermum officinale var. erythrorhizon</name>
    <dbReference type="NCBI Taxonomy" id="34254"/>
    <lineage>
        <taxon>Eukaryota</taxon>
        <taxon>Viridiplantae</taxon>
        <taxon>Streptophyta</taxon>
        <taxon>Embryophyta</taxon>
        <taxon>Tracheophyta</taxon>
        <taxon>Spermatophyta</taxon>
        <taxon>Magnoliopsida</taxon>
        <taxon>eudicotyledons</taxon>
        <taxon>Gunneridae</taxon>
        <taxon>Pentapetalae</taxon>
        <taxon>asterids</taxon>
        <taxon>lamiids</taxon>
        <taxon>Boraginales</taxon>
        <taxon>Boraginaceae</taxon>
        <taxon>Boraginoideae</taxon>
        <taxon>Lithospermeae</taxon>
        <taxon>Lithospermum</taxon>
    </lineage>
</organism>
<evidence type="ECO:0000313" key="1">
    <source>
        <dbReference type="EMBL" id="GAA0167844.1"/>
    </source>
</evidence>
<sequence>MNILSKYVNFAYSCPLLLSESGRIKGFAELTVPSEPFGVKSILSERSSLWSISLVLFYKGSLGRLTERALIRIGSFFPPFSERRKRSLSKGSFAPIVKAVSTRSSDRRKGEHSSVNHRNWFYPI</sequence>
<protein>
    <submittedName>
        <fullName evidence="1">Uncharacterized protein</fullName>
    </submittedName>
</protein>
<name>A0AAV3QW14_LITER</name>
<accession>A0AAV3QW14</accession>